<evidence type="ECO:0008006" key="3">
    <source>
        <dbReference type="Google" id="ProtNLM"/>
    </source>
</evidence>
<sequence>MKIIVLPKYQSASDFVARLPEAFEREGEVIYAGRNVVKRFDTAYGEWIVKRYKTPNLIQRLAYTFWRKSKAERAFLYAGKLNSIGIDTPEGIGYAECRKNGLFHTGYFISTACHYPSLHPALVTNAEFDKRLASALASFLVSMHCKGVMHGDPNPANILYHTDEKGRFRFSVIDTNRSVFKASLSRKECLDNLKRVTHRRDLLQYIVEEYATLRQWDAGQSVEQVMHALGRFEKRRQFKRFLKPKRPS</sequence>
<comment type="caution">
    <text evidence="1">The sequence shown here is derived from an EMBL/GenBank/DDBJ whole genome shotgun (WGS) entry which is preliminary data.</text>
</comment>
<reference evidence="1 2" key="1">
    <citation type="submission" date="2018-11" db="EMBL/GenBank/DDBJ databases">
        <title>Genomes From Bacteria Associated with the Canine Oral Cavity: a Test Case for Automated Genome-Based Taxonomic Assignment.</title>
        <authorList>
            <person name="Coil D.A."/>
            <person name="Jospin G."/>
            <person name="Darling A.E."/>
            <person name="Wallis C."/>
            <person name="Davis I.J."/>
            <person name="Harris S."/>
            <person name="Eisen J.A."/>
            <person name="Holcombe L.J."/>
            <person name="O'Flynn C."/>
        </authorList>
    </citation>
    <scope>NUCLEOTIDE SEQUENCE [LARGE SCALE GENOMIC DNA]</scope>
    <source>
        <strain evidence="1 2">OH1047_COT-310</strain>
    </source>
</reference>
<proteinExistence type="predicted"/>
<dbReference type="AlphaFoldDB" id="A0A3P2A9Y3"/>
<dbReference type="SUPFAM" id="SSF56112">
    <property type="entry name" value="Protein kinase-like (PK-like)"/>
    <property type="match status" value="1"/>
</dbReference>
<accession>A0A3P2A9Y3</accession>
<dbReference type="RefSeq" id="WP_125238760.1">
    <property type="nucleotide sequence ID" value="NZ_RQYF01000013.1"/>
</dbReference>
<evidence type="ECO:0000313" key="2">
    <source>
        <dbReference type="Proteomes" id="UP000279562"/>
    </source>
</evidence>
<protein>
    <recommendedName>
        <fullName evidence="3">Lipopolysaccharide kinase (Kdo/WaaP) family protein</fullName>
    </recommendedName>
</protein>
<dbReference type="EMBL" id="RQYF01000013">
    <property type="protein sequence ID" value="RRD92227.1"/>
    <property type="molecule type" value="Genomic_DNA"/>
</dbReference>
<dbReference type="Pfam" id="PF06293">
    <property type="entry name" value="Kdo"/>
    <property type="match status" value="1"/>
</dbReference>
<keyword evidence="2" id="KW-1185">Reference proteome</keyword>
<dbReference type="InterPro" id="IPR011009">
    <property type="entry name" value="Kinase-like_dom_sf"/>
</dbReference>
<gene>
    <name evidence="1" type="ORF">EII33_04945</name>
</gene>
<evidence type="ECO:0000313" key="1">
    <source>
        <dbReference type="EMBL" id="RRD92227.1"/>
    </source>
</evidence>
<dbReference type="Proteomes" id="UP000279562">
    <property type="component" value="Unassembled WGS sequence"/>
</dbReference>
<dbReference type="Gene3D" id="1.10.510.10">
    <property type="entry name" value="Transferase(Phosphotransferase) domain 1"/>
    <property type="match status" value="1"/>
</dbReference>
<name>A0A3P2A9Y3_9BACE</name>
<organism evidence="1 2">
    <name type="scientific">Prevotella heparinolytica</name>
    <dbReference type="NCBI Taxonomy" id="28113"/>
    <lineage>
        <taxon>Bacteria</taxon>
        <taxon>Pseudomonadati</taxon>
        <taxon>Bacteroidota</taxon>
        <taxon>Bacteroidia</taxon>
        <taxon>Bacteroidales</taxon>
        <taxon>Bacteroidaceae</taxon>
        <taxon>Bacteroides</taxon>
    </lineage>
</organism>